<dbReference type="GO" id="GO:0006285">
    <property type="term" value="P:base-excision repair, AP site formation"/>
    <property type="evidence" value="ECO:0007669"/>
    <property type="project" value="TreeGrafter"/>
</dbReference>
<comment type="catalytic activity">
    <reaction evidence="1">
        <text>Hydrolysis of alkylated DNA, releasing 3-methyladenine, 3-methylguanine, 7-methylguanine and 7-methyladenine.</text>
        <dbReference type="EC" id="3.2.2.21"/>
    </reaction>
</comment>
<evidence type="ECO:0000313" key="8">
    <source>
        <dbReference type="Proteomes" id="UP000179219"/>
    </source>
</evidence>
<gene>
    <name evidence="7" type="ORF">A2159_00225</name>
</gene>
<dbReference type="GO" id="GO:0008725">
    <property type="term" value="F:DNA-3-methyladenine glycosylase activity"/>
    <property type="evidence" value="ECO:0007669"/>
    <property type="project" value="TreeGrafter"/>
</dbReference>
<comment type="caution">
    <text evidence="7">The sequence shown here is derived from an EMBL/GenBank/DDBJ whole genome shotgun (WGS) entry which is preliminary data.</text>
</comment>
<evidence type="ECO:0000256" key="4">
    <source>
        <dbReference type="ARBA" id="ARBA00022763"/>
    </source>
</evidence>
<dbReference type="Pfam" id="PF00730">
    <property type="entry name" value="HhH-GPD"/>
    <property type="match status" value="1"/>
</dbReference>
<protein>
    <recommendedName>
        <fullName evidence="3">DNA-3-methyladenine glycosylase II</fullName>
        <ecNumber evidence="3">3.2.2.21</ecNumber>
    </recommendedName>
</protein>
<dbReference type="PANTHER" id="PTHR43003">
    <property type="entry name" value="DNA-3-METHYLADENINE GLYCOSYLASE"/>
    <property type="match status" value="1"/>
</dbReference>
<dbReference type="FunFam" id="1.10.340.30:FF:000004">
    <property type="entry name" value="DNA-3-methyladenine glycosylase II"/>
    <property type="match status" value="1"/>
</dbReference>
<evidence type="ECO:0000256" key="3">
    <source>
        <dbReference type="ARBA" id="ARBA00012000"/>
    </source>
</evidence>
<proteinExistence type="inferred from homology"/>
<dbReference type="SMART" id="SM00478">
    <property type="entry name" value="ENDO3c"/>
    <property type="match status" value="1"/>
</dbReference>
<keyword evidence="4" id="KW-0227">DNA damage</keyword>
<organism evidence="7 8">
    <name type="scientific">Candidatus Woesebacteria bacterium RBG_13_34_9</name>
    <dbReference type="NCBI Taxonomy" id="1802477"/>
    <lineage>
        <taxon>Bacteria</taxon>
        <taxon>Candidatus Woeseibacteriota</taxon>
    </lineage>
</organism>
<dbReference type="SUPFAM" id="SSF48150">
    <property type="entry name" value="DNA-glycosylase"/>
    <property type="match status" value="1"/>
</dbReference>
<accession>A0A1F7X4C6</accession>
<dbReference type="AlphaFoldDB" id="A0A1F7X4C6"/>
<dbReference type="EMBL" id="MGFP01000021">
    <property type="protein sequence ID" value="OGM09559.1"/>
    <property type="molecule type" value="Genomic_DNA"/>
</dbReference>
<dbReference type="InterPro" id="IPR051912">
    <property type="entry name" value="Alkylbase_DNA_Glycosylase/TA"/>
</dbReference>
<evidence type="ECO:0000313" key="7">
    <source>
        <dbReference type="EMBL" id="OGM09559.1"/>
    </source>
</evidence>
<comment type="similarity">
    <text evidence="2">Belongs to the alkylbase DNA glycosidase AlkA family.</text>
</comment>
<dbReference type="Gene3D" id="1.10.340.30">
    <property type="entry name" value="Hypothetical protein, domain 2"/>
    <property type="match status" value="1"/>
</dbReference>
<sequence length="215" mass="25139">MWKNAEGYLSKDKYIEPLIKKYGHCALKPRPKKYYFEDLVDAIIQQQLSMSAATAIFNRVKLSIADRKDSKISDKHKWRSNKTLKVKITPKKILMLSDKNFRDCGLSRAKIIYIRDLAGKVIANKLLIKKLDKLMDDEVIEKLTAVKGIGIWTAHMFLMFSLARQDIFPVGDLGLRNAFKKVVGKNLDNNKMEKFSYRWKPYRTIAAWYIWKVFE</sequence>
<evidence type="ECO:0000256" key="2">
    <source>
        <dbReference type="ARBA" id="ARBA00010817"/>
    </source>
</evidence>
<name>A0A1F7X4C6_9BACT</name>
<feature type="domain" description="HhH-GPD" evidence="6">
    <location>
        <begin position="44"/>
        <end position="215"/>
    </location>
</feature>
<dbReference type="CDD" id="cd00056">
    <property type="entry name" value="ENDO3c"/>
    <property type="match status" value="1"/>
</dbReference>
<evidence type="ECO:0000259" key="6">
    <source>
        <dbReference type="SMART" id="SM00478"/>
    </source>
</evidence>
<dbReference type="InterPro" id="IPR003265">
    <property type="entry name" value="HhH-GPD_domain"/>
</dbReference>
<dbReference type="GO" id="GO:0032131">
    <property type="term" value="F:alkylated DNA binding"/>
    <property type="evidence" value="ECO:0007669"/>
    <property type="project" value="TreeGrafter"/>
</dbReference>
<dbReference type="PANTHER" id="PTHR43003:SF5">
    <property type="entry name" value="DNA-3-METHYLADENINE GLYCOSYLASE"/>
    <property type="match status" value="1"/>
</dbReference>
<dbReference type="EC" id="3.2.2.21" evidence="3"/>
<evidence type="ECO:0000256" key="1">
    <source>
        <dbReference type="ARBA" id="ARBA00000086"/>
    </source>
</evidence>
<evidence type="ECO:0000256" key="5">
    <source>
        <dbReference type="ARBA" id="ARBA00023204"/>
    </source>
</evidence>
<dbReference type="GO" id="GO:0005737">
    <property type="term" value="C:cytoplasm"/>
    <property type="evidence" value="ECO:0007669"/>
    <property type="project" value="TreeGrafter"/>
</dbReference>
<dbReference type="GO" id="GO:0006307">
    <property type="term" value="P:DNA alkylation repair"/>
    <property type="evidence" value="ECO:0007669"/>
    <property type="project" value="TreeGrafter"/>
</dbReference>
<keyword evidence="5" id="KW-0234">DNA repair</keyword>
<dbReference type="Gene3D" id="1.10.1670.40">
    <property type="match status" value="1"/>
</dbReference>
<dbReference type="GO" id="GO:0043916">
    <property type="term" value="F:DNA-7-methylguanine glycosylase activity"/>
    <property type="evidence" value="ECO:0007669"/>
    <property type="project" value="TreeGrafter"/>
</dbReference>
<reference evidence="7 8" key="1">
    <citation type="journal article" date="2016" name="Nat. Commun.">
        <title>Thousands of microbial genomes shed light on interconnected biogeochemical processes in an aquifer system.</title>
        <authorList>
            <person name="Anantharaman K."/>
            <person name="Brown C.T."/>
            <person name="Hug L.A."/>
            <person name="Sharon I."/>
            <person name="Castelle C.J."/>
            <person name="Probst A.J."/>
            <person name="Thomas B.C."/>
            <person name="Singh A."/>
            <person name="Wilkins M.J."/>
            <person name="Karaoz U."/>
            <person name="Brodie E.L."/>
            <person name="Williams K.H."/>
            <person name="Hubbard S.S."/>
            <person name="Banfield J.F."/>
        </authorList>
    </citation>
    <scope>NUCLEOTIDE SEQUENCE [LARGE SCALE GENOMIC DNA]</scope>
</reference>
<dbReference type="InterPro" id="IPR011257">
    <property type="entry name" value="DNA_glycosylase"/>
</dbReference>
<dbReference type="GO" id="GO:0032993">
    <property type="term" value="C:protein-DNA complex"/>
    <property type="evidence" value="ECO:0007669"/>
    <property type="project" value="TreeGrafter"/>
</dbReference>
<dbReference type="Proteomes" id="UP000179219">
    <property type="component" value="Unassembled WGS sequence"/>
</dbReference>